<proteinExistence type="predicted"/>
<keyword evidence="1" id="KW-0472">Membrane</keyword>
<keyword evidence="1" id="KW-0812">Transmembrane</keyword>
<feature type="transmembrane region" description="Helical" evidence="1">
    <location>
        <begin position="18"/>
        <end position="39"/>
    </location>
</feature>
<protein>
    <recommendedName>
        <fullName evidence="4">ABC-type transport system involved in multi-copper enzyme maturation, permease component</fullName>
    </recommendedName>
</protein>
<reference evidence="2 3" key="1">
    <citation type="submission" date="2018-06" db="EMBL/GenBank/DDBJ databases">
        <authorList>
            <consortium name="Pathogen Informatics"/>
            <person name="Doyle S."/>
        </authorList>
    </citation>
    <scope>NUCLEOTIDE SEQUENCE [LARGE SCALE GENOMIC DNA]</scope>
    <source>
        <strain evidence="2 3">NCTC13163</strain>
    </source>
</reference>
<dbReference type="RefSeq" id="WP_029335947.1">
    <property type="nucleotide sequence ID" value="NZ_UGGP01000001.1"/>
</dbReference>
<feature type="transmembrane region" description="Helical" evidence="1">
    <location>
        <begin position="59"/>
        <end position="88"/>
    </location>
</feature>
<gene>
    <name evidence="2" type="ORF">NCTC13163_02445</name>
</gene>
<dbReference type="STRING" id="1397694.GCA_000702585_02931"/>
<keyword evidence="1" id="KW-1133">Transmembrane helix</keyword>
<evidence type="ECO:0000313" key="3">
    <source>
        <dbReference type="Proteomes" id="UP000254060"/>
    </source>
</evidence>
<dbReference type="Proteomes" id="UP000254060">
    <property type="component" value="Unassembled WGS sequence"/>
</dbReference>
<feature type="transmembrane region" description="Helical" evidence="1">
    <location>
        <begin position="109"/>
        <end position="133"/>
    </location>
</feature>
<evidence type="ECO:0000256" key="1">
    <source>
        <dbReference type="SAM" id="Phobius"/>
    </source>
</evidence>
<feature type="transmembrane region" description="Helical" evidence="1">
    <location>
        <begin position="177"/>
        <end position="196"/>
    </location>
</feature>
<dbReference type="AlphaFoldDB" id="A0A377FW32"/>
<name>A0A377FW32_9BACL</name>
<feature type="transmembrane region" description="Helical" evidence="1">
    <location>
        <begin position="241"/>
        <end position="261"/>
    </location>
</feature>
<sequence length="267" mass="30727">MSVLKLISWELDRVKKSYLILVGVLLALQFSWLGAFLWRQTATYEEMRLEGMTGYTVSFANYIGSTIFTLSVGVAIVAMIFFSVWIWYREFQGRGTFMMRLLTIPTGRMKLFIAKFVTVMMLILGLFAIQWMALLLQYQLFTAWLNAKMIPLQGSFERAIQFDYLAMMYPESGFNFLVHQVLIAFVVLALFTFVLVERGLWQRTLWSPVLAICVVSGLIALPTLLIIYFERYLFMDELIGLFGLGLIGLVFGLTLLSRRFLSKKISV</sequence>
<dbReference type="EMBL" id="UGGP01000001">
    <property type="protein sequence ID" value="STO09050.1"/>
    <property type="molecule type" value="Genomic_DNA"/>
</dbReference>
<dbReference type="OrthoDB" id="1751619at2"/>
<accession>A0A377FW32</accession>
<evidence type="ECO:0008006" key="4">
    <source>
        <dbReference type="Google" id="ProtNLM"/>
    </source>
</evidence>
<organism evidence="2 3">
    <name type="scientific">Exiguobacterium aurantiacum</name>
    <dbReference type="NCBI Taxonomy" id="33987"/>
    <lineage>
        <taxon>Bacteria</taxon>
        <taxon>Bacillati</taxon>
        <taxon>Bacillota</taxon>
        <taxon>Bacilli</taxon>
        <taxon>Bacillales</taxon>
        <taxon>Bacillales Family XII. Incertae Sedis</taxon>
        <taxon>Exiguobacterium</taxon>
    </lineage>
</organism>
<evidence type="ECO:0000313" key="2">
    <source>
        <dbReference type="EMBL" id="STO09050.1"/>
    </source>
</evidence>
<feature type="transmembrane region" description="Helical" evidence="1">
    <location>
        <begin position="208"/>
        <end position="229"/>
    </location>
</feature>